<feature type="non-terminal residue" evidence="2">
    <location>
        <position position="1"/>
    </location>
</feature>
<accession>A0A9N9DI38</accession>
<organism evidence="2 3">
    <name type="scientific">Paraglomus occultum</name>
    <dbReference type="NCBI Taxonomy" id="144539"/>
    <lineage>
        <taxon>Eukaryota</taxon>
        <taxon>Fungi</taxon>
        <taxon>Fungi incertae sedis</taxon>
        <taxon>Mucoromycota</taxon>
        <taxon>Glomeromycotina</taxon>
        <taxon>Glomeromycetes</taxon>
        <taxon>Paraglomerales</taxon>
        <taxon>Paraglomeraceae</taxon>
        <taxon>Paraglomus</taxon>
    </lineage>
</organism>
<reference evidence="2" key="1">
    <citation type="submission" date="2021-06" db="EMBL/GenBank/DDBJ databases">
        <authorList>
            <person name="Kallberg Y."/>
            <person name="Tangrot J."/>
            <person name="Rosling A."/>
        </authorList>
    </citation>
    <scope>NUCLEOTIDE SEQUENCE</scope>
    <source>
        <strain evidence="2">IA702</strain>
    </source>
</reference>
<feature type="compositionally biased region" description="Acidic residues" evidence="1">
    <location>
        <begin position="92"/>
        <end position="101"/>
    </location>
</feature>
<dbReference type="AlphaFoldDB" id="A0A9N9DI38"/>
<name>A0A9N9DI38_9GLOM</name>
<gene>
    <name evidence="2" type="ORF">POCULU_LOCUS9465</name>
</gene>
<proteinExistence type="predicted"/>
<dbReference type="OrthoDB" id="73465at2759"/>
<evidence type="ECO:0000313" key="2">
    <source>
        <dbReference type="EMBL" id="CAG8641907.1"/>
    </source>
</evidence>
<dbReference type="Proteomes" id="UP000789572">
    <property type="component" value="Unassembled WGS sequence"/>
</dbReference>
<feature type="region of interest" description="Disordered" evidence="1">
    <location>
        <begin position="75"/>
        <end position="101"/>
    </location>
</feature>
<evidence type="ECO:0000256" key="1">
    <source>
        <dbReference type="SAM" id="MobiDB-lite"/>
    </source>
</evidence>
<sequence length="101" mass="11034">KTDTEDAVILETSLNPYAPGSTGSHVDLKTYSKTPDWLMLFTVIPGKTFQQINKNNRAATPDTIVGPKIKAMMESIGFPTPENPTPFVPTIVDEEPLSNSK</sequence>
<protein>
    <submittedName>
        <fullName evidence="2">9454_t:CDS:1</fullName>
    </submittedName>
</protein>
<evidence type="ECO:0000313" key="3">
    <source>
        <dbReference type="Proteomes" id="UP000789572"/>
    </source>
</evidence>
<dbReference type="EMBL" id="CAJVPJ010003578">
    <property type="protein sequence ID" value="CAG8641907.1"/>
    <property type="molecule type" value="Genomic_DNA"/>
</dbReference>
<comment type="caution">
    <text evidence="2">The sequence shown here is derived from an EMBL/GenBank/DDBJ whole genome shotgun (WGS) entry which is preliminary data.</text>
</comment>
<keyword evidence="3" id="KW-1185">Reference proteome</keyword>